<organism evidence="2 3">
    <name type="scientific">Solanum commersonii</name>
    <name type="common">Commerson's wild potato</name>
    <name type="synonym">Commerson's nightshade</name>
    <dbReference type="NCBI Taxonomy" id="4109"/>
    <lineage>
        <taxon>Eukaryota</taxon>
        <taxon>Viridiplantae</taxon>
        <taxon>Streptophyta</taxon>
        <taxon>Embryophyta</taxon>
        <taxon>Tracheophyta</taxon>
        <taxon>Spermatophyta</taxon>
        <taxon>Magnoliopsida</taxon>
        <taxon>eudicotyledons</taxon>
        <taxon>Gunneridae</taxon>
        <taxon>Pentapetalae</taxon>
        <taxon>asterids</taxon>
        <taxon>lamiids</taxon>
        <taxon>Solanales</taxon>
        <taxon>Solanaceae</taxon>
        <taxon>Solanoideae</taxon>
        <taxon>Solaneae</taxon>
        <taxon>Solanum</taxon>
    </lineage>
</organism>
<feature type="compositionally biased region" description="Polar residues" evidence="1">
    <location>
        <begin position="121"/>
        <end position="133"/>
    </location>
</feature>
<dbReference type="OrthoDB" id="1743486at2759"/>
<protein>
    <submittedName>
        <fullName evidence="2">Uncharacterized protein</fullName>
    </submittedName>
</protein>
<keyword evidence="3" id="KW-1185">Reference proteome</keyword>
<reference evidence="2 3" key="1">
    <citation type="submission" date="2020-09" db="EMBL/GenBank/DDBJ databases">
        <title>De no assembly of potato wild relative species, Solanum commersonii.</title>
        <authorList>
            <person name="Cho K."/>
        </authorList>
    </citation>
    <scope>NUCLEOTIDE SEQUENCE [LARGE SCALE GENOMIC DNA]</scope>
    <source>
        <strain evidence="2">LZ3.2</strain>
        <tissue evidence="2">Leaf</tissue>
    </source>
</reference>
<dbReference type="EMBL" id="JACXVP010000002">
    <property type="protein sequence ID" value="KAG5619529.1"/>
    <property type="molecule type" value="Genomic_DNA"/>
</dbReference>
<sequence>MEDIPKVSNQWIILFGTYYDNFWDKLMKQDPKTKQLIGQELLDIISERIKEYNKIPQRGIVDDNSVRHIYRRISFQDGDKKSMINDYLEEVKRNLLQTITQIDKSNTSMRSETSNDDIAKESQQAETDNILSYNQTRRCRRILQQMKAMDKKHGKEKP</sequence>
<proteinExistence type="predicted"/>
<evidence type="ECO:0000313" key="2">
    <source>
        <dbReference type="EMBL" id="KAG5619529.1"/>
    </source>
</evidence>
<evidence type="ECO:0000313" key="3">
    <source>
        <dbReference type="Proteomes" id="UP000824120"/>
    </source>
</evidence>
<dbReference type="Proteomes" id="UP000824120">
    <property type="component" value="Chromosome 2"/>
</dbReference>
<evidence type="ECO:0000256" key="1">
    <source>
        <dbReference type="SAM" id="MobiDB-lite"/>
    </source>
</evidence>
<gene>
    <name evidence="2" type="ORF">H5410_004747</name>
</gene>
<dbReference type="AlphaFoldDB" id="A0A9J6A4Q6"/>
<comment type="caution">
    <text evidence="2">The sequence shown here is derived from an EMBL/GenBank/DDBJ whole genome shotgun (WGS) entry which is preliminary data.</text>
</comment>
<accession>A0A9J6A4Q6</accession>
<feature type="region of interest" description="Disordered" evidence="1">
    <location>
        <begin position="106"/>
        <end position="133"/>
    </location>
</feature>
<name>A0A9J6A4Q6_SOLCO</name>